<evidence type="ECO:0000313" key="2">
    <source>
        <dbReference type="Proteomes" id="UP000828048"/>
    </source>
</evidence>
<name>A0ACB7XMG7_9ERIC</name>
<comment type="caution">
    <text evidence="1">The sequence shown here is derived from an EMBL/GenBank/DDBJ whole genome shotgun (WGS) entry which is preliminary data.</text>
</comment>
<organism evidence="1 2">
    <name type="scientific">Vaccinium darrowii</name>
    <dbReference type="NCBI Taxonomy" id="229202"/>
    <lineage>
        <taxon>Eukaryota</taxon>
        <taxon>Viridiplantae</taxon>
        <taxon>Streptophyta</taxon>
        <taxon>Embryophyta</taxon>
        <taxon>Tracheophyta</taxon>
        <taxon>Spermatophyta</taxon>
        <taxon>Magnoliopsida</taxon>
        <taxon>eudicotyledons</taxon>
        <taxon>Gunneridae</taxon>
        <taxon>Pentapetalae</taxon>
        <taxon>asterids</taxon>
        <taxon>Ericales</taxon>
        <taxon>Ericaceae</taxon>
        <taxon>Vaccinioideae</taxon>
        <taxon>Vaccinieae</taxon>
        <taxon>Vaccinium</taxon>
    </lineage>
</organism>
<dbReference type="Proteomes" id="UP000828048">
    <property type="component" value="Chromosome 1"/>
</dbReference>
<evidence type="ECO:0000313" key="1">
    <source>
        <dbReference type="EMBL" id="KAH7842110.1"/>
    </source>
</evidence>
<proteinExistence type="predicted"/>
<gene>
    <name evidence="1" type="ORF">Vadar_001591</name>
</gene>
<protein>
    <submittedName>
        <fullName evidence="1">Uncharacterized protein</fullName>
    </submittedName>
</protein>
<sequence length="122" mass="13841">MKRSRTPLKKKQNDRTHHNLHTNLHSHGNSEQNTHLYNLQFQEEGHSAAEDEDNQSGEDYSEKQLVVYDPAASGTTTGSPTKTLLRLLLPLNDKVQWTSRDVAGSKPPTSLLFERFTGPFNR</sequence>
<reference evidence="1 2" key="1">
    <citation type="journal article" date="2021" name="Hortic Res">
        <title>High-quality reference genome and annotation aids understanding of berry development for evergreen blueberry (Vaccinium darrowii).</title>
        <authorList>
            <person name="Yu J."/>
            <person name="Hulse-Kemp A.M."/>
            <person name="Babiker E."/>
            <person name="Staton M."/>
        </authorList>
    </citation>
    <scope>NUCLEOTIDE SEQUENCE [LARGE SCALE GENOMIC DNA]</scope>
    <source>
        <strain evidence="2">cv. NJ 8807/NJ 8810</strain>
        <tissue evidence="1">Young leaf</tissue>
    </source>
</reference>
<keyword evidence="2" id="KW-1185">Reference proteome</keyword>
<accession>A0ACB7XMG7</accession>
<dbReference type="EMBL" id="CM037151">
    <property type="protein sequence ID" value="KAH7842110.1"/>
    <property type="molecule type" value="Genomic_DNA"/>
</dbReference>